<reference evidence="2 3" key="1">
    <citation type="submission" date="2021-11" db="EMBL/GenBank/DDBJ databases">
        <title>Draft genome sequence of Actinomycetospora sp. SF1 isolated from the rhizosphere soil.</title>
        <authorList>
            <person name="Duangmal K."/>
            <person name="Chantavorakit T."/>
        </authorList>
    </citation>
    <scope>NUCLEOTIDE SEQUENCE [LARGE SCALE GENOMIC DNA]</scope>
    <source>
        <strain evidence="2 3">TBRC 5722</strain>
    </source>
</reference>
<evidence type="ECO:0000313" key="3">
    <source>
        <dbReference type="Proteomes" id="UP001199469"/>
    </source>
</evidence>
<dbReference type="Pfam" id="PF00756">
    <property type="entry name" value="Esterase"/>
    <property type="match status" value="1"/>
</dbReference>
<dbReference type="Proteomes" id="UP001199469">
    <property type="component" value="Unassembled WGS sequence"/>
</dbReference>
<keyword evidence="1" id="KW-0732">Signal</keyword>
<protein>
    <submittedName>
        <fullName evidence="2">Esterase family protein</fullName>
    </submittedName>
</protein>
<dbReference type="SUPFAM" id="SSF53474">
    <property type="entry name" value="alpha/beta-Hydrolases"/>
    <property type="match status" value="1"/>
</dbReference>
<dbReference type="PANTHER" id="PTHR48098">
    <property type="entry name" value="ENTEROCHELIN ESTERASE-RELATED"/>
    <property type="match status" value="1"/>
</dbReference>
<evidence type="ECO:0000313" key="2">
    <source>
        <dbReference type="EMBL" id="MCD2194122.1"/>
    </source>
</evidence>
<sequence>MFRRPRGLRAGSGRAATLAVAVTAALVSGLSGTATAAPAAPAPAGGARVVSEVVRGASEIDLQVFSPSMNATLPVTLLLPRGYANSANIPTLYALSGMDETDDKAWTKLTDLPAFAAAHDALVVLPPTAKGGMFSDWFAGGPRWETFNTVELPNLIRSQFKGSARQAVMGLSLGGHAALKYAEHQPGQWAAAASFSGIPFSSAPGISALYQKSMSDVGVNPELPWGDPNAQSAVWAAQDPATNVQNLRSTAVFISASSGVPSLTGAGDPAVAQVLQNPAAALSGAAQGSSLESAAFATSVLFAQKASASGVPVTADFPPTGVHNWPLWNQEYKKAWPTIAAALGIPA</sequence>
<comment type="caution">
    <text evidence="2">The sequence shown here is derived from an EMBL/GenBank/DDBJ whole genome shotgun (WGS) entry which is preliminary data.</text>
</comment>
<feature type="chain" id="PRO_5047174162" evidence="1">
    <location>
        <begin position="37"/>
        <end position="347"/>
    </location>
</feature>
<feature type="signal peptide" evidence="1">
    <location>
        <begin position="1"/>
        <end position="36"/>
    </location>
</feature>
<dbReference type="InterPro" id="IPR000801">
    <property type="entry name" value="Esterase-like"/>
</dbReference>
<dbReference type="EMBL" id="JAJNDB010000002">
    <property type="protein sequence ID" value="MCD2194122.1"/>
    <property type="molecule type" value="Genomic_DNA"/>
</dbReference>
<dbReference type="PANTHER" id="PTHR48098:SF1">
    <property type="entry name" value="DIACYLGLYCEROL ACYLTRANSFERASE_MYCOLYLTRANSFERASE AG85A"/>
    <property type="match status" value="1"/>
</dbReference>
<evidence type="ECO:0000256" key="1">
    <source>
        <dbReference type="SAM" id="SignalP"/>
    </source>
</evidence>
<dbReference type="Gene3D" id="3.40.50.1820">
    <property type="entry name" value="alpha/beta hydrolase"/>
    <property type="match status" value="1"/>
</dbReference>
<proteinExistence type="predicted"/>
<gene>
    <name evidence="2" type="ORF">LQ327_12125</name>
</gene>
<organism evidence="2 3">
    <name type="scientific">Actinomycetospora endophytica</name>
    <dbReference type="NCBI Taxonomy" id="2291215"/>
    <lineage>
        <taxon>Bacteria</taxon>
        <taxon>Bacillati</taxon>
        <taxon>Actinomycetota</taxon>
        <taxon>Actinomycetes</taxon>
        <taxon>Pseudonocardiales</taxon>
        <taxon>Pseudonocardiaceae</taxon>
        <taxon>Actinomycetospora</taxon>
    </lineage>
</organism>
<dbReference type="InterPro" id="IPR029058">
    <property type="entry name" value="AB_hydrolase_fold"/>
</dbReference>
<keyword evidence="3" id="KW-1185">Reference proteome</keyword>
<accession>A0ABS8P880</accession>
<dbReference type="InterPro" id="IPR050583">
    <property type="entry name" value="Mycobacterial_A85_antigen"/>
</dbReference>
<name>A0ABS8P880_9PSEU</name>
<dbReference type="RefSeq" id="WP_230733729.1">
    <property type="nucleotide sequence ID" value="NZ_JAJNDB010000002.1"/>
</dbReference>